<feature type="signal peptide" evidence="6">
    <location>
        <begin position="1"/>
        <end position="20"/>
    </location>
</feature>
<gene>
    <name evidence="8" type="ORF">O1D97_14950</name>
</gene>
<evidence type="ECO:0000256" key="2">
    <source>
        <dbReference type="ARBA" id="ARBA00023136"/>
    </source>
</evidence>
<comment type="subcellular location">
    <subcellularLocation>
        <location evidence="1">Cell outer membrane</location>
    </subcellularLocation>
</comment>
<dbReference type="PROSITE" id="PS51123">
    <property type="entry name" value="OMPA_2"/>
    <property type="match status" value="1"/>
</dbReference>
<proteinExistence type="predicted"/>
<evidence type="ECO:0000256" key="1">
    <source>
        <dbReference type="ARBA" id="ARBA00004442"/>
    </source>
</evidence>
<organism evidence="8 9">
    <name type="scientific">Marinomonas phaeophyticola</name>
    <dbReference type="NCBI Taxonomy" id="3004091"/>
    <lineage>
        <taxon>Bacteria</taxon>
        <taxon>Pseudomonadati</taxon>
        <taxon>Pseudomonadota</taxon>
        <taxon>Gammaproteobacteria</taxon>
        <taxon>Oceanospirillales</taxon>
        <taxon>Oceanospirillaceae</taxon>
        <taxon>Marinomonas</taxon>
    </lineage>
</organism>
<dbReference type="InterPro" id="IPR050330">
    <property type="entry name" value="Bact_OuterMem_StrucFunc"/>
</dbReference>
<feature type="region of interest" description="Disordered" evidence="5">
    <location>
        <begin position="182"/>
        <end position="203"/>
    </location>
</feature>
<dbReference type="CDD" id="cd07185">
    <property type="entry name" value="OmpA_C-like"/>
    <property type="match status" value="1"/>
</dbReference>
<dbReference type="PANTHER" id="PTHR30329:SF21">
    <property type="entry name" value="LIPOPROTEIN YIAD-RELATED"/>
    <property type="match status" value="1"/>
</dbReference>
<keyword evidence="3" id="KW-0998">Cell outer membrane</keyword>
<keyword evidence="9" id="KW-1185">Reference proteome</keyword>
<feature type="chain" id="PRO_5046704093" evidence="6">
    <location>
        <begin position="21"/>
        <end position="212"/>
    </location>
</feature>
<dbReference type="EMBL" id="JAPUBN010000019">
    <property type="protein sequence ID" value="MCZ2722871.1"/>
    <property type="molecule type" value="Genomic_DNA"/>
</dbReference>
<evidence type="ECO:0000256" key="3">
    <source>
        <dbReference type="ARBA" id="ARBA00023237"/>
    </source>
</evidence>
<dbReference type="Gene3D" id="3.30.1330.60">
    <property type="entry name" value="OmpA-like domain"/>
    <property type="match status" value="1"/>
</dbReference>
<protein>
    <submittedName>
        <fullName evidence="8">OmpA family protein</fullName>
    </submittedName>
</protein>
<dbReference type="Pfam" id="PF00691">
    <property type="entry name" value="OmpA"/>
    <property type="match status" value="1"/>
</dbReference>
<evidence type="ECO:0000313" key="8">
    <source>
        <dbReference type="EMBL" id="MCZ2722871.1"/>
    </source>
</evidence>
<evidence type="ECO:0000256" key="4">
    <source>
        <dbReference type="PROSITE-ProRule" id="PRU00473"/>
    </source>
</evidence>
<dbReference type="InterPro" id="IPR036737">
    <property type="entry name" value="OmpA-like_sf"/>
</dbReference>
<feature type="domain" description="OmpA-like" evidence="7">
    <location>
        <begin position="99"/>
        <end position="212"/>
    </location>
</feature>
<evidence type="ECO:0000256" key="5">
    <source>
        <dbReference type="SAM" id="MobiDB-lite"/>
    </source>
</evidence>
<dbReference type="InterPro" id="IPR006665">
    <property type="entry name" value="OmpA-like"/>
</dbReference>
<reference evidence="8" key="1">
    <citation type="submission" date="2022-12" db="EMBL/GenBank/DDBJ databases">
        <title>Marinomonas 15G1-11 sp. nov, isolated from marine algae.</title>
        <authorList>
            <person name="Butt M."/>
            <person name="Choi D.G."/>
            <person name="Kim J.M."/>
            <person name="Lee J.K."/>
            <person name="Baek J.H."/>
            <person name="Jeon C.O."/>
        </authorList>
    </citation>
    <scope>NUCLEOTIDE SEQUENCE</scope>
    <source>
        <strain evidence="8">15G1-11</strain>
    </source>
</reference>
<dbReference type="Proteomes" id="UP001149719">
    <property type="component" value="Unassembled WGS sequence"/>
</dbReference>
<accession>A0ABT4JWU5</accession>
<evidence type="ECO:0000256" key="6">
    <source>
        <dbReference type="SAM" id="SignalP"/>
    </source>
</evidence>
<evidence type="ECO:0000313" key="9">
    <source>
        <dbReference type="Proteomes" id="UP001149719"/>
    </source>
</evidence>
<keyword evidence="6" id="KW-0732">Signal</keyword>
<dbReference type="SUPFAM" id="SSF103088">
    <property type="entry name" value="OmpA-like"/>
    <property type="match status" value="1"/>
</dbReference>
<sequence length="212" mass="22880">MKNKFMSLTLLSLLSSSAFAGGYTEALQIYCSKDHGSSSFTVSVGNAIPIYNRQHPLSYVVGDSIEQPIDNVFIKTLEYTGLTSECAEYLIKHGNITTEKTSADAIVGRVFFGFDQASLSKESKHVLDEVIKTLKSSESSLKLEGNTDSTGSIEYNLALGLKRASGVDSYVVDNGISPSRTDVLSNGESAPIADNKTPKGRAQNRRVDIVVN</sequence>
<dbReference type="RefSeq" id="WP_269126859.1">
    <property type="nucleotide sequence ID" value="NZ_JAPUBN010000019.1"/>
</dbReference>
<evidence type="ECO:0000259" key="7">
    <source>
        <dbReference type="PROSITE" id="PS51123"/>
    </source>
</evidence>
<name>A0ABT4JWU5_9GAMM</name>
<dbReference type="PANTHER" id="PTHR30329">
    <property type="entry name" value="STATOR ELEMENT OF FLAGELLAR MOTOR COMPLEX"/>
    <property type="match status" value="1"/>
</dbReference>
<dbReference type="PRINTS" id="PR01021">
    <property type="entry name" value="OMPADOMAIN"/>
</dbReference>
<dbReference type="InterPro" id="IPR006664">
    <property type="entry name" value="OMP_bac"/>
</dbReference>
<keyword evidence="2 4" id="KW-0472">Membrane</keyword>
<comment type="caution">
    <text evidence="8">The sequence shown here is derived from an EMBL/GenBank/DDBJ whole genome shotgun (WGS) entry which is preliminary data.</text>
</comment>